<sequence>EDQAGSDPGKQAEGQAGPNPGVIPESLPLTTPGVLAGPNPEHSEAEVEFSFGDQFINDKPTEADNEKTSAETEVESMVSVTIQQDTSQIPPMTSTEINITATSDSPTVHATIPISTPSTEAT</sequence>
<protein>
    <submittedName>
        <fullName evidence="2">Uncharacterized protein</fullName>
    </submittedName>
</protein>
<gene>
    <name evidence="2" type="ORF">Tci_913194</name>
</gene>
<accession>A0A699VZY7</accession>
<proteinExistence type="predicted"/>
<comment type="caution">
    <text evidence="2">The sequence shown here is derived from an EMBL/GenBank/DDBJ whole genome shotgun (WGS) entry which is preliminary data.</text>
</comment>
<feature type="region of interest" description="Disordered" evidence="1">
    <location>
        <begin position="1"/>
        <end position="41"/>
    </location>
</feature>
<evidence type="ECO:0000256" key="1">
    <source>
        <dbReference type="SAM" id="MobiDB-lite"/>
    </source>
</evidence>
<reference evidence="2" key="1">
    <citation type="journal article" date="2019" name="Sci. Rep.">
        <title>Draft genome of Tanacetum cinerariifolium, the natural source of mosquito coil.</title>
        <authorList>
            <person name="Yamashiro T."/>
            <person name="Shiraishi A."/>
            <person name="Satake H."/>
            <person name="Nakayama K."/>
        </authorList>
    </citation>
    <scope>NUCLEOTIDE SEQUENCE</scope>
</reference>
<name>A0A699VZY7_TANCI</name>
<feature type="non-terminal residue" evidence="2">
    <location>
        <position position="122"/>
    </location>
</feature>
<dbReference type="EMBL" id="BKCJ011548173">
    <property type="protein sequence ID" value="GFD41225.1"/>
    <property type="molecule type" value="Genomic_DNA"/>
</dbReference>
<feature type="non-terminal residue" evidence="2">
    <location>
        <position position="1"/>
    </location>
</feature>
<dbReference type="AlphaFoldDB" id="A0A699VZY7"/>
<evidence type="ECO:0000313" key="2">
    <source>
        <dbReference type="EMBL" id="GFD41225.1"/>
    </source>
</evidence>
<organism evidence="2">
    <name type="scientific">Tanacetum cinerariifolium</name>
    <name type="common">Dalmatian daisy</name>
    <name type="synonym">Chrysanthemum cinerariifolium</name>
    <dbReference type="NCBI Taxonomy" id="118510"/>
    <lineage>
        <taxon>Eukaryota</taxon>
        <taxon>Viridiplantae</taxon>
        <taxon>Streptophyta</taxon>
        <taxon>Embryophyta</taxon>
        <taxon>Tracheophyta</taxon>
        <taxon>Spermatophyta</taxon>
        <taxon>Magnoliopsida</taxon>
        <taxon>eudicotyledons</taxon>
        <taxon>Gunneridae</taxon>
        <taxon>Pentapetalae</taxon>
        <taxon>asterids</taxon>
        <taxon>campanulids</taxon>
        <taxon>Asterales</taxon>
        <taxon>Asteraceae</taxon>
        <taxon>Asteroideae</taxon>
        <taxon>Anthemideae</taxon>
        <taxon>Anthemidinae</taxon>
        <taxon>Tanacetum</taxon>
    </lineage>
</organism>
<feature type="region of interest" description="Disordered" evidence="1">
    <location>
        <begin position="103"/>
        <end position="122"/>
    </location>
</feature>